<dbReference type="AlphaFoldDB" id="A0A920CDS6"/>
<gene>
    <name evidence="1" type="ORF">J2TS6_42430</name>
</gene>
<accession>A0A920CDS6</accession>
<dbReference type="EMBL" id="BORQ01000005">
    <property type="protein sequence ID" value="GIO33102.1"/>
    <property type="molecule type" value="Genomic_DNA"/>
</dbReference>
<evidence type="ECO:0008006" key="3">
    <source>
        <dbReference type="Google" id="ProtNLM"/>
    </source>
</evidence>
<organism evidence="1 2">
    <name type="scientific">Paenibacillus albilobatus</name>
    <dbReference type="NCBI Taxonomy" id="2716884"/>
    <lineage>
        <taxon>Bacteria</taxon>
        <taxon>Bacillati</taxon>
        <taxon>Bacillota</taxon>
        <taxon>Bacilli</taxon>
        <taxon>Bacillales</taxon>
        <taxon>Paenibacillaceae</taxon>
        <taxon>Paenibacillus</taxon>
    </lineage>
</organism>
<evidence type="ECO:0000313" key="1">
    <source>
        <dbReference type="EMBL" id="GIO33102.1"/>
    </source>
</evidence>
<keyword evidence="2" id="KW-1185">Reference proteome</keyword>
<reference evidence="1" key="1">
    <citation type="submission" date="2021-03" db="EMBL/GenBank/DDBJ databases">
        <title>Antimicrobial resistance genes in bacteria isolated from Japanese honey, and their potential for conferring macrolide and lincosamide resistance in the American foulbrood pathogen Paenibacillus larvae.</title>
        <authorList>
            <person name="Okamoto M."/>
            <person name="Kumagai M."/>
            <person name="Kanamori H."/>
            <person name="Takamatsu D."/>
        </authorList>
    </citation>
    <scope>NUCLEOTIDE SEQUENCE</scope>
    <source>
        <strain evidence="1">J2TS6</strain>
    </source>
</reference>
<evidence type="ECO:0000313" key="2">
    <source>
        <dbReference type="Proteomes" id="UP000679779"/>
    </source>
</evidence>
<dbReference type="RefSeq" id="WP_212958257.1">
    <property type="nucleotide sequence ID" value="NZ_BORQ01000005.1"/>
</dbReference>
<proteinExistence type="predicted"/>
<dbReference type="InterPro" id="IPR025586">
    <property type="entry name" value="PcfJ"/>
</dbReference>
<name>A0A920CDS6_9BACL</name>
<dbReference type="Proteomes" id="UP000679779">
    <property type="component" value="Unassembled WGS sequence"/>
</dbReference>
<protein>
    <recommendedName>
        <fullName evidence="3">PcfJ-like protein</fullName>
    </recommendedName>
</protein>
<dbReference type="Pfam" id="PF14284">
    <property type="entry name" value="PcfJ"/>
    <property type="match status" value="1"/>
</dbReference>
<comment type="caution">
    <text evidence="1">The sequence shown here is derived from an EMBL/GenBank/DDBJ whole genome shotgun (WGS) entry which is preliminary data.</text>
</comment>
<sequence>MKAEEKEYRAFNRHFSKTISQEIKDYVTDTVLRGSRYIFIHRVARVQFGYCTHCQKKFRTETPLKHNDKTTCPKCKSTCHVRNHGTSRKYLVDDGFFVYYEKSVIDPGKTIIARAFKVSRDYRGDYTKVQTKYIQMAKYLFEAGTPGKAEMYESYYWWTEREKYVKCASVHSLESKSIYANNHCSIQSIKNAVAGTPFQYSTWEQHEQPQCDYVKFFALYSKYPSIEYLTKLGFSYFVNAKLFDKKTFNCINWRGKGINQILRLSTQDIKSIQHLGDRVNPLHLFLFQHSRNDSNRPTIDQILSTFNREVDVSDRLKFILKYVNVGQVISYIRKQINRPENKTYREYTGILTAWRDYLRDCLELNYDLQSDYILFPRDLHQSHQRTMKLVSIKANEVLEQKIQRRVKELNHYTFEYKNLMIRPATSAAELIREGQELKHCVGRYAEDYAKGRTSIFLIRQKNNESQPFYTMEIIGDRIIQTRGYENELATPEVEEFVFQFEKAKLAKKPNRKDVAI</sequence>